<dbReference type="AlphaFoldDB" id="A0AAV1H2Z3"/>
<sequence>MPEDVRYDVLNALKNGQTQKEKFICNLLIGKEVPFFEPIKRNKFKALSSTTPKRQLVASNQKVIQYKATSGFIFQIFIKSQLLWSQINISELMSYPLTVTPYSISTVDGIFAKNNKAQGMNLMIKDAENVELPSASQCGLVVDGNATFYMSNVPQTVKTISERIIKSQRPEAEMVFSTDTYVDRLHSPKSAERDHCGERFGPRVKRVDEAREIKVQKMCGSSLELHPGLSIDFSTFPPCRRVLIQHIKRVNVQVCIWKRAHENNPAIPSPLGIGFHLNTENGKLEPLWFEGDVIPKALNDVLVEEWTDEDDLEEIHTYMNDDEEEEEDEYDD</sequence>
<organism evidence="1 2">
    <name type="scientific">Xyrichtys novacula</name>
    <name type="common">Pearly razorfish</name>
    <name type="synonym">Hemipteronotus novacula</name>
    <dbReference type="NCBI Taxonomy" id="13765"/>
    <lineage>
        <taxon>Eukaryota</taxon>
        <taxon>Metazoa</taxon>
        <taxon>Chordata</taxon>
        <taxon>Craniata</taxon>
        <taxon>Vertebrata</taxon>
        <taxon>Euteleostomi</taxon>
        <taxon>Actinopterygii</taxon>
        <taxon>Neopterygii</taxon>
        <taxon>Teleostei</taxon>
        <taxon>Neoteleostei</taxon>
        <taxon>Acanthomorphata</taxon>
        <taxon>Eupercaria</taxon>
        <taxon>Labriformes</taxon>
        <taxon>Labridae</taxon>
        <taxon>Xyrichtys</taxon>
    </lineage>
</organism>
<protein>
    <submittedName>
        <fullName evidence="1">Uncharacterized protein</fullName>
    </submittedName>
</protein>
<proteinExistence type="predicted"/>
<reference evidence="1" key="1">
    <citation type="submission" date="2023-08" db="EMBL/GenBank/DDBJ databases">
        <authorList>
            <person name="Alioto T."/>
            <person name="Alioto T."/>
            <person name="Gomez Garrido J."/>
        </authorList>
    </citation>
    <scope>NUCLEOTIDE SEQUENCE</scope>
</reference>
<evidence type="ECO:0000313" key="1">
    <source>
        <dbReference type="EMBL" id="CAJ1079900.1"/>
    </source>
</evidence>
<dbReference type="Proteomes" id="UP001178508">
    <property type="component" value="Chromosome 18"/>
</dbReference>
<evidence type="ECO:0000313" key="2">
    <source>
        <dbReference type="Proteomes" id="UP001178508"/>
    </source>
</evidence>
<gene>
    <name evidence="1" type="ORF">XNOV1_A042672</name>
</gene>
<name>A0AAV1H2Z3_XYRNO</name>
<dbReference type="EMBL" id="OY660881">
    <property type="protein sequence ID" value="CAJ1079900.1"/>
    <property type="molecule type" value="Genomic_DNA"/>
</dbReference>
<keyword evidence="2" id="KW-1185">Reference proteome</keyword>
<accession>A0AAV1H2Z3</accession>